<name>A0A7R7EK06_9FIRM</name>
<evidence type="ECO:0000313" key="1">
    <source>
        <dbReference type="EMBL" id="BCN30266.1"/>
    </source>
</evidence>
<organism evidence="1 2">
    <name type="scientific">Anaeromicropila herbilytica</name>
    <dbReference type="NCBI Taxonomy" id="2785025"/>
    <lineage>
        <taxon>Bacteria</taxon>
        <taxon>Bacillati</taxon>
        <taxon>Bacillota</taxon>
        <taxon>Clostridia</taxon>
        <taxon>Lachnospirales</taxon>
        <taxon>Lachnospiraceae</taxon>
        <taxon>Anaeromicropila</taxon>
    </lineage>
</organism>
<dbReference type="AlphaFoldDB" id="A0A7R7EK06"/>
<accession>A0A7R7EK06</accession>
<protein>
    <submittedName>
        <fullName evidence="1">Uncharacterized protein</fullName>
    </submittedName>
</protein>
<dbReference type="RefSeq" id="WP_271715500.1">
    <property type="nucleotide sequence ID" value="NZ_AP024169.1"/>
</dbReference>
<sequence>MKYLYTPFDIAVYFRTENLSITQEYNIINALWENKDLEIYSYYRSDKQGFKKKINHELFMMEGNLDDLDTLNLIFQEMGSKFSVGESDYEQGVIESYFKIIKLRLCYTPNTDFCKIKLRNLIGRFGYKRRTKALVEYMNRTIKALGLKAYLRGWETCDVGTVSLDDMIIFRKID</sequence>
<proteinExistence type="predicted"/>
<dbReference type="EMBL" id="AP024169">
    <property type="protein sequence ID" value="BCN30266.1"/>
    <property type="molecule type" value="Genomic_DNA"/>
</dbReference>
<evidence type="ECO:0000313" key="2">
    <source>
        <dbReference type="Proteomes" id="UP000595897"/>
    </source>
</evidence>
<dbReference type="KEGG" id="ahb:bsdtb5_15610"/>
<dbReference type="Proteomes" id="UP000595897">
    <property type="component" value="Chromosome"/>
</dbReference>
<keyword evidence="2" id="KW-1185">Reference proteome</keyword>
<reference evidence="1 2" key="1">
    <citation type="submission" date="2020-11" db="EMBL/GenBank/DDBJ databases">
        <title>Draft genome sequencing of a Lachnospiraceae strain isolated from anoxic soil subjected to BSD treatment.</title>
        <authorList>
            <person name="Uek A."/>
            <person name="Tonouchi A."/>
        </authorList>
    </citation>
    <scope>NUCLEOTIDE SEQUENCE [LARGE SCALE GENOMIC DNA]</scope>
    <source>
        <strain evidence="1 2">TB5</strain>
    </source>
</reference>
<gene>
    <name evidence="1" type="ORF">bsdtb5_15610</name>
</gene>